<feature type="compositionally biased region" description="Basic and acidic residues" evidence="1">
    <location>
        <begin position="27"/>
        <end position="40"/>
    </location>
</feature>
<organism evidence="2 3">
    <name type="scientific">Rhodopirellula europaea 6C</name>
    <dbReference type="NCBI Taxonomy" id="1263867"/>
    <lineage>
        <taxon>Bacteria</taxon>
        <taxon>Pseudomonadati</taxon>
        <taxon>Planctomycetota</taxon>
        <taxon>Planctomycetia</taxon>
        <taxon>Pirellulales</taxon>
        <taxon>Pirellulaceae</taxon>
        <taxon>Rhodopirellula</taxon>
    </lineage>
</organism>
<dbReference type="AlphaFoldDB" id="M2AUZ5"/>
<accession>M2AUZ5</accession>
<evidence type="ECO:0008006" key="4">
    <source>
        <dbReference type="Google" id="ProtNLM"/>
    </source>
</evidence>
<dbReference type="PATRIC" id="fig|1263867.3.peg.3073"/>
<sequence>MVLSPGRALGTVRQPEDTGLTTQDGNGLKDHDGGEKDRGKQAAVDWDAINASIRVKAWRGYKAGLYPQQDLRDIEQDLAVWVLERLDGFDPERGTLATFLKHALRSGLSLIVRRANAARRSLPEDAEMDSLGEMIDSSEGPPVALSETLTKYDLHRRIGTSPRGAIEQFEFVHDIDTLIALLPESKAAVARALMTDGPTKAQSESGLTVAHFEATVADIARHFAANDYDLFDIVADI</sequence>
<gene>
    <name evidence="2" type="ORF">RE6C_02872</name>
</gene>
<evidence type="ECO:0000313" key="3">
    <source>
        <dbReference type="Proteomes" id="UP000011529"/>
    </source>
</evidence>
<name>M2AUZ5_9BACT</name>
<proteinExistence type="predicted"/>
<comment type="caution">
    <text evidence="2">The sequence shown here is derived from an EMBL/GenBank/DDBJ whole genome shotgun (WGS) entry which is preliminary data.</text>
</comment>
<evidence type="ECO:0000256" key="1">
    <source>
        <dbReference type="SAM" id="MobiDB-lite"/>
    </source>
</evidence>
<reference evidence="2" key="2">
    <citation type="journal article" date="2013" name="Mar. Genomics">
        <title>Expression of sulfatases in Rhodopirellula baltica and the diversity of sulfatases in the genus Rhodopirellula.</title>
        <authorList>
            <person name="Wegner C.E."/>
            <person name="Richter-Heitmann T."/>
            <person name="Klindworth A."/>
            <person name="Klockow C."/>
            <person name="Richter M."/>
            <person name="Achstetter T."/>
            <person name="Glockner F.O."/>
            <person name="Harder J."/>
        </authorList>
    </citation>
    <scope>NUCLEOTIDE SEQUENCE [LARGE SCALE GENOMIC DNA]</scope>
    <source>
        <strain evidence="2">6C</strain>
    </source>
</reference>
<protein>
    <recommendedName>
        <fullName evidence="4">Sigma-70 family RNA polymerase sigma factor</fullName>
    </recommendedName>
</protein>
<reference evidence="2" key="1">
    <citation type="submission" date="2012-11" db="EMBL/GenBank/DDBJ databases">
        <title>Permanent draft genomes of Rhodopirellula europaea strain SH398 and 6C.</title>
        <authorList>
            <person name="Richter M."/>
            <person name="Richter-Heitmann T."/>
            <person name="Frank C."/>
            <person name="Harder J."/>
            <person name="Glockner F.O."/>
        </authorList>
    </citation>
    <scope>NUCLEOTIDE SEQUENCE</scope>
    <source>
        <strain evidence="2">6C</strain>
    </source>
</reference>
<evidence type="ECO:0000313" key="2">
    <source>
        <dbReference type="EMBL" id="EMB16507.1"/>
    </source>
</evidence>
<keyword evidence="3" id="KW-1185">Reference proteome</keyword>
<feature type="region of interest" description="Disordered" evidence="1">
    <location>
        <begin position="1"/>
        <end position="41"/>
    </location>
</feature>
<dbReference type="EMBL" id="ANMO01000120">
    <property type="protein sequence ID" value="EMB16507.1"/>
    <property type="molecule type" value="Genomic_DNA"/>
</dbReference>
<dbReference type="Proteomes" id="UP000011529">
    <property type="component" value="Unassembled WGS sequence"/>
</dbReference>